<dbReference type="RefSeq" id="WP_010357033.1">
    <property type="nucleotide sequence ID" value="NZ_CP122369.1"/>
</dbReference>
<dbReference type="Proteomes" id="UP001282288">
    <property type="component" value="Unassembled WGS sequence"/>
</dbReference>
<dbReference type="SMART" id="SM00855">
    <property type="entry name" value="PGAM"/>
    <property type="match status" value="1"/>
</dbReference>
<dbReference type="GO" id="GO:0016791">
    <property type="term" value="F:phosphatase activity"/>
    <property type="evidence" value="ECO:0007669"/>
    <property type="project" value="TreeGrafter"/>
</dbReference>
<evidence type="ECO:0000313" key="1">
    <source>
        <dbReference type="EMBL" id="MDX2961469.1"/>
    </source>
</evidence>
<dbReference type="AlphaFoldDB" id="A0AAP6BB22"/>
<protein>
    <submittedName>
        <fullName evidence="1">Histidine phosphatase family protein</fullName>
    </submittedName>
</protein>
<dbReference type="CDD" id="cd07067">
    <property type="entry name" value="HP_PGM_like"/>
    <property type="match status" value="1"/>
</dbReference>
<dbReference type="Proteomes" id="UP001272987">
    <property type="component" value="Unassembled WGS sequence"/>
</dbReference>
<dbReference type="InterPro" id="IPR050275">
    <property type="entry name" value="PGM_Phosphatase"/>
</dbReference>
<dbReference type="SUPFAM" id="SSF53254">
    <property type="entry name" value="Phosphoglycerate mutase-like"/>
    <property type="match status" value="1"/>
</dbReference>
<keyword evidence="3" id="KW-1185">Reference proteome</keyword>
<evidence type="ECO:0000313" key="4">
    <source>
        <dbReference type="Proteomes" id="UP001282288"/>
    </source>
</evidence>
<dbReference type="InterPro" id="IPR029033">
    <property type="entry name" value="His_PPase_superfam"/>
</dbReference>
<accession>A0AAP6BB22</accession>
<dbReference type="GO" id="GO:0005737">
    <property type="term" value="C:cytoplasm"/>
    <property type="evidence" value="ECO:0007669"/>
    <property type="project" value="TreeGrafter"/>
</dbReference>
<sequence>MSATELLLVRHAEAWCNVEDTVGGPLGCRGLTPRGHDQAKHLAARLREERIDVLCSSPRRRAVETAEALGLPVDLVPDLREQDLGTADGHPRALLHGDFAGNPVLEPWRVPAPGAESWSAYVTRIGRTLSALTRLHAGRRLLLVTHGEAVNAAHHVFFRLPEGWPGPLPLTVENTGVTRWREEPWDQHRPRLGLRWTLTAHNDTAHLPL</sequence>
<evidence type="ECO:0000313" key="2">
    <source>
        <dbReference type="EMBL" id="MDX3023257.1"/>
    </source>
</evidence>
<dbReference type="PANTHER" id="PTHR48100:SF1">
    <property type="entry name" value="HISTIDINE PHOSPHATASE FAMILY PROTEIN-RELATED"/>
    <property type="match status" value="1"/>
</dbReference>
<name>A0AAP6BB22_9ACTN</name>
<dbReference type="Gene3D" id="3.40.50.1240">
    <property type="entry name" value="Phosphoglycerate mutase-like"/>
    <property type="match status" value="1"/>
</dbReference>
<dbReference type="EMBL" id="JARAWC010000011">
    <property type="protein sequence ID" value="MDX2961469.1"/>
    <property type="molecule type" value="Genomic_DNA"/>
</dbReference>
<dbReference type="EMBL" id="JARAWP010000026">
    <property type="protein sequence ID" value="MDX3023257.1"/>
    <property type="molecule type" value="Genomic_DNA"/>
</dbReference>
<dbReference type="Pfam" id="PF00300">
    <property type="entry name" value="His_Phos_1"/>
    <property type="match status" value="1"/>
</dbReference>
<organism evidence="1 4">
    <name type="scientific">Streptomyces acidiscabies</name>
    <dbReference type="NCBI Taxonomy" id="42234"/>
    <lineage>
        <taxon>Bacteria</taxon>
        <taxon>Bacillati</taxon>
        <taxon>Actinomycetota</taxon>
        <taxon>Actinomycetes</taxon>
        <taxon>Kitasatosporales</taxon>
        <taxon>Streptomycetaceae</taxon>
        <taxon>Streptomyces</taxon>
    </lineage>
</organism>
<evidence type="ECO:0000313" key="3">
    <source>
        <dbReference type="Proteomes" id="UP001272987"/>
    </source>
</evidence>
<proteinExistence type="predicted"/>
<comment type="caution">
    <text evidence="1">The sequence shown here is derived from an EMBL/GenBank/DDBJ whole genome shotgun (WGS) entry which is preliminary data.</text>
</comment>
<dbReference type="InterPro" id="IPR013078">
    <property type="entry name" value="His_Pase_superF_clade-1"/>
</dbReference>
<dbReference type="GeneID" id="69812967"/>
<gene>
    <name evidence="1" type="ORF">PV399_17345</name>
    <name evidence="2" type="ORF">PV666_36075</name>
</gene>
<dbReference type="PANTHER" id="PTHR48100">
    <property type="entry name" value="BROAD-SPECIFICITY PHOSPHATASE YOR283W-RELATED"/>
    <property type="match status" value="1"/>
</dbReference>
<reference evidence="1 3" key="1">
    <citation type="journal article" date="2023" name="Microb. Genom.">
        <title>Mesoterricola silvestris gen. nov., sp. nov., Mesoterricola sediminis sp. nov., Geothrix oryzae sp. nov., Geothrix edaphica sp. nov., Geothrix rubra sp. nov., and Geothrix limicola sp. nov., six novel members of Acidobacteriota isolated from soils.</title>
        <authorList>
            <person name="Weisberg A.J."/>
            <person name="Pearce E."/>
            <person name="Kramer C.G."/>
            <person name="Chang J.H."/>
            <person name="Clarke C.R."/>
        </authorList>
    </citation>
    <scope>NUCLEOTIDE SEQUENCE</scope>
    <source>
        <strain evidence="2 3">NB05-1H</strain>
        <strain evidence="1">NRRL_B-16521</strain>
    </source>
</reference>